<feature type="compositionally biased region" description="Polar residues" evidence="6">
    <location>
        <begin position="172"/>
        <end position="185"/>
    </location>
</feature>
<evidence type="ECO:0000313" key="7">
    <source>
        <dbReference type="EMBL" id="KGM92703.1"/>
    </source>
</evidence>
<feature type="region of interest" description="Disordered" evidence="6">
    <location>
        <begin position="47"/>
        <end position="228"/>
    </location>
</feature>
<organism evidence="7 8">
    <name type="scientific">Paracoccidioides brasiliensis (strain Pb18)</name>
    <dbReference type="NCBI Taxonomy" id="502780"/>
    <lineage>
        <taxon>Eukaryota</taxon>
        <taxon>Fungi</taxon>
        <taxon>Dikarya</taxon>
        <taxon>Ascomycota</taxon>
        <taxon>Pezizomycotina</taxon>
        <taxon>Eurotiomycetes</taxon>
        <taxon>Eurotiomycetidae</taxon>
        <taxon>Onygenales</taxon>
        <taxon>Ajellomycetaceae</taxon>
        <taxon>Paracoccidioides</taxon>
    </lineage>
</organism>
<evidence type="ECO:0000256" key="4">
    <source>
        <dbReference type="ARBA" id="ARBA00022989"/>
    </source>
</evidence>
<sequence length="479" mass="52230">MRISIAPRGLRTVIAAARTTTSCQTTRGPRYCLSCQDIHRICRVGVRKGKGSGRERQKRREIKREFHSTSTSSSAWTPDSSLLGQISRSTPPPSPSPLSSSSATGPSSASLKRIERTDKPAHGNSSGPSGNDGMINCSDKASPPSPPPPQRRKQERDQESDQEQLQDLRPVEQTTINPTSAQISAGASIPAITFPTPTPSTTTTDNTNTATTATITTPSTPSQLPPPPRTLRQIIKSTSIGRAADFYSRMQSRRPYWTQLWCTLFIYLCGDLSAQFVVEDAGKEKGKDGVIGGDGAGDRDGAAVREELMARYGYDPLRTVRHLTVGAVAAVPSYRWFMFLHNNFNYARSKLLSILTKVSINQAIFTPIFNTYFFSMQSLLAGTSLQDTWERLKLALPISVMNSAKLWPAITAFMFMYVDPQFRSIFAGSIAVGWQTYLSWLNQKAARDIGGAVQGEELMGRRSGGGVRATTLATPAVSV</sequence>
<feature type="compositionally biased region" description="Low complexity" evidence="6">
    <location>
        <begin position="187"/>
        <end position="222"/>
    </location>
</feature>
<dbReference type="InterPro" id="IPR007248">
    <property type="entry name" value="Mpv17_PMP22"/>
</dbReference>
<protein>
    <submittedName>
        <fullName evidence="7">Uncharacterized protein</fullName>
    </submittedName>
</protein>
<evidence type="ECO:0000313" key="8">
    <source>
        <dbReference type="Proteomes" id="UP000001628"/>
    </source>
</evidence>
<dbReference type="OrthoDB" id="430207at2759"/>
<feature type="compositionally biased region" description="Low complexity" evidence="6">
    <location>
        <begin position="97"/>
        <end position="111"/>
    </location>
</feature>
<dbReference type="HOGENOM" id="CLU_602631_0_0_1"/>
<dbReference type="Pfam" id="PF04117">
    <property type="entry name" value="Mpv17_PMP22"/>
    <property type="match status" value="1"/>
</dbReference>
<keyword evidence="3" id="KW-0812">Transmembrane</keyword>
<dbReference type="eggNOG" id="KOG1944">
    <property type="taxonomic scope" value="Eukaryota"/>
</dbReference>
<dbReference type="AlphaFoldDB" id="A0A0A0HWF6"/>
<dbReference type="GO" id="GO:0005739">
    <property type="term" value="C:mitochondrion"/>
    <property type="evidence" value="ECO:0007669"/>
    <property type="project" value="TreeGrafter"/>
</dbReference>
<evidence type="ECO:0000256" key="6">
    <source>
        <dbReference type="SAM" id="MobiDB-lite"/>
    </source>
</evidence>
<gene>
    <name evidence="7" type="ORF">PADG_11160</name>
</gene>
<dbReference type="PANTHER" id="PTHR11266">
    <property type="entry name" value="PEROXISOMAL MEMBRANE PROTEIN 2, PXMP2 MPV17"/>
    <property type="match status" value="1"/>
</dbReference>
<keyword evidence="4" id="KW-1133">Transmembrane helix</keyword>
<feature type="compositionally biased region" description="Basic and acidic residues" evidence="6">
    <location>
        <begin position="112"/>
        <end position="121"/>
    </location>
</feature>
<evidence type="ECO:0000256" key="2">
    <source>
        <dbReference type="ARBA" id="ARBA00006824"/>
    </source>
</evidence>
<feature type="compositionally biased region" description="Basic residues" evidence="6">
    <location>
        <begin position="47"/>
        <end position="61"/>
    </location>
</feature>
<dbReference type="PANTHER" id="PTHR11266:SF113">
    <property type="entry name" value="MEMBRANE PROTEIN, MPV17_PMP22 FAMILY, PUTATIVE (AFU_ORTHOLOGUE AFUA_1G13840)-RELATED"/>
    <property type="match status" value="1"/>
</dbReference>
<dbReference type="EMBL" id="KN275957">
    <property type="protein sequence ID" value="KGM92703.1"/>
    <property type="molecule type" value="Genomic_DNA"/>
</dbReference>
<keyword evidence="8" id="KW-1185">Reference proteome</keyword>
<feature type="compositionally biased region" description="Low complexity" evidence="6">
    <location>
        <begin position="68"/>
        <end position="81"/>
    </location>
</feature>
<evidence type="ECO:0000256" key="1">
    <source>
        <dbReference type="ARBA" id="ARBA00004141"/>
    </source>
</evidence>
<dbReference type="RefSeq" id="XP_010756756.1">
    <property type="nucleotide sequence ID" value="XM_010758454.1"/>
</dbReference>
<proteinExistence type="inferred from homology"/>
<dbReference type="GeneID" id="22587057"/>
<dbReference type="VEuPathDB" id="FungiDB:PADG_11160"/>
<keyword evidence="5" id="KW-0472">Membrane</keyword>
<evidence type="ECO:0000256" key="3">
    <source>
        <dbReference type="ARBA" id="ARBA00022692"/>
    </source>
</evidence>
<dbReference type="OMA" id="HRICRVG"/>
<dbReference type="GO" id="GO:0016020">
    <property type="term" value="C:membrane"/>
    <property type="evidence" value="ECO:0007669"/>
    <property type="project" value="UniProtKB-SubCell"/>
</dbReference>
<accession>A0A0A0HWF6</accession>
<dbReference type="Proteomes" id="UP000001628">
    <property type="component" value="Unassembled WGS sequence"/>
</dbReference>
<comment type="subcellular location">
    <subcellularLocation>
        <location evidence="1">Membrane</location>
        <topology evidence="1">Multi-pass membrane protein</topology>
    </subcellularLocation>
</comment>
<comment type="similarity">
    <text evidence="2">Belongs to the peroxisomal membrane protein PXMP2/4 family.</text>
</comment>
<dbReference type="InParanoid" id="A0A0A0HWF6"/>
<evidence type="ECO:0000256" key="5">
    <source>
        <dbReference type="ARBA" id="ARBA00023136"/>
    </source>
</evidence>
<dbReference type="KEGG" id="pbn:PADG_11160"/>
<dbReference type="STRING" id="502780.A0A0A0HWF6"/>
<reference evidence="7 8" key="1">
    <citation type="journal article" date="2011" name="PLoS Genet.">
        <title>Comparative genomic analysis of human fungal pathogens causing paracoccidioidomycosis.</title>
        <authorList>
            <person name="Desjardins C.A."/>
            <person name="Champion M.D."/>
            <person name="Holder J.W."/>
            <person name="Muszewska A."/>
            <person name="Goldberg J."/>
            <person name="Bailao A.M."/>
            <person name="Brigido M.M."/>
            <person name="Ferreira M.E."/>
            <person name="Garcia A.M."/>
            <person name="Grynberg M."/>
            <person name="Gujja S."/>
            <person name="Heiman D.I."/>
            <person name="Henn M.R."/>
            <person name="Kodira C.D."/>
            <person name="Leon-Narvaez H."/>
            <person name="Longo L.V."/>
            <person name="Ma L.J."/>
            <person name="Malavazi I."/>
            <person name="Matsuo A.L."/>
            <person name="Morais F.V."/>
            <person name="Pereira M."/>
            <person name="Rodriguez-Brito S."/>
            <person name="Sakthikumar S."/>
            <person name="Salem-Izacc S.M."/>
            <person name="Sykes S.M."/>
            <person name="Teixeira M.M."/>
            <person name="Vallejo M.C."/>
            <person name="Walter M.E."/>
            <person name="Yandava C."/>
            <person name="Young S."/>
            <person name="Zeng Q."/>
            <person name="Zucker J."/>
            <person name="Felipe M.S."/>
            <person name="Goldman G.H."/>
            <person name="Haas B.J."/>
            <person name="McEwen J.G."/>
            <person name="Nino-Vega G."/>
            <person name="Puccia R."/>
            <person name="San-Blas G."/>
            <person name="Soares C.M."/>
            <person name="Birren B.W."/>
            <person name="Cuomo C.A."/>
        </authorList>
    </citation>
    <scope>NUCLEOTIDE SEQUENCE [LARGE SCALE GENOMIC DNA]</scope>
    <source>
        <strain evidence="7 8">Pb18</strain>
    </source>
</reference>
<name>A0A0A0HWF6_PARBD</name>